<evidence type="ECO:0008006" key="4">
    <source>
        <dbReference type="Google" id="ProtNLM"/>
    </source>
</evidence>
<name>A0ABS7KM89_9BACL</name>
<dbReference type="RefSeq" id="WP_186811692.1">
    <property type="nucleotide sequence ID" value="NZ_JACLIC010000030.1"/>
</dbReference>
<dbReference type="EMBL" id="JACLIC010000030">
    <property type="protein sequence ID" value="MBY0205214.1"/>
    <property type="molecule type" value="Genomic_DNA"/>
</dbReference>
<feature type="transmembrane region" description="Helical" evidence="1">
    <location>
        <begin position="6"/>
        <end position="21"/>
    </location>
</feature>
<evidence type="ECO:0000313" key="2">
    <source>
        <dbReference type="EMBL" id="MBY0205214.1"/>
    </source>
</evidence>
<protein>
    <recommendedName>
        <fullName evidence="4">DUF3953 domain-containing protein</fullName>
    </recommendedName>
</protein>
<gene>
    <name evidence="2" type="ORF">H7T88_18485</name>
</gene>
<dbReference type="Proteomes" id="UP000706031">
    <property type="component" value="Unassembled WGS sequence"/>
</dbReference>
<evidence type="ECO:0000313" key="3">
    <source>
        <dbReference type="Proteomes" id="UP000706031"/>
    </source>
</evidence>
<keyword evidence="1" id="KW-0472">Membrane</keyword>
<reference evidence="2 3" key="1">
    <citation type="submission" date="2020-08" db="EMBL/GenBank/DDBJ databases">
        <title>Fungal Genomes of the International Space Station.</title>
        <authorList>
            <person name="Seuylemezian A."/>
            <person name="Singh N.K."/>
            <person name="Wood J."/>
            <person name="Venkateswaran K."/>
        </authorList>
    </citation>
    <scope>NUCLEOTIDE SEQUENCE [LARGE SCALE GENOMIC DNA]</scope>
    <source>
        <strain evidence="2 3">S/N-304-OC-R4</strain>
    </source>
</reference>
<sequence length="53" mass="6008">MNNIIMVLSIVAIGILTVFLNKKVKNKSRMSMILAIVFVLYIATFMIIGMFKN</sequence>
<accession>A0ABS7KM89</accession>
<organism evidence="2 3">
    <name type="scientific">Paenibacillus cucumis</name>
    <name type="common">ex Kampfer et al. 2016</name>
    <dbReference type="NCBI Taxonomy" id="1776858"/>
    <lineage>
        <taxon>Bacteria</taxon>
        <taxon>Bacillati</taxon>
        <taxon>Bacillota</taxon>
        <taxon>Bacilli</taxon>
        <taxon>Bacillales</taxon>
        <taxon>Paenibacillaceae</taxon>
        <taxon>Paenibacillus</taxon>
    </lineage>
</organism>
<keyword evidence="1" id="KW-1133">Transmembrane helix</keyword>
<comment type="caution">
    <text evidence="2">The sequence shown here is derived from an EMBL/GenBank/DDBJ whole genome shotgun (WGS) entry which is preliminary data.</text>
</comment>
<keyword evidence="3" id="KW-1185">Reference proteome</keyword>
<evidence type="ECO:0000256" key="1">
    <source>
        <dbReference type="SAM" id="Phobius"/>
    </source>
</evidence>
<keyword evidence="1" id="KW-0812">Transmembrane</keyword>
<proteinExistence type="predicted"/>
<feature type="transmembrane region" description="Helical" evidence="1">
    <location>
        <begin position="33"/>
        <end position="51"/>
    </location>
</feature>